<proteinExistence type="predicted"/>
<dbReference type="Proteomes" id="UP000198596">
    <property type="component" value="Unassembled WGS sequence"/>
</dbReference>
<evidence type="ECO:0008006" key="4">
    <source>
        <dbReference type="Google" id="ProtNLM"/>
    </source>
</evidence>
<sequence length="210" mass="24039">MKKILVLLFSILILPGQSLFAQSKLDSNNTKKEKKPIYFESGINASLPVHIEMYRTHRLAIGLNGRVGKIISRKLELGIRFDYDYRFIRKNTRILTPESTMQERASHNNFSLFSLRPNIQFNMNSHWFWGAETGVGYVLSDEDSKIGMGFVSEYASDQQFGVCSGLYVGRYFNISTNKNKLGVSMNLTQFLALGHAENSLGFRVNYRFKN</sequence>
<organism evidence="2 3">
    <name type="scientific">Flavobacterium xueshanense</name>
    <dbReference type="NCBI Taxonomy" id="935223"/>
    <lineage>
        <taxon>Bacteria</taxon>
        <taxon>Pseudomonadati</taxon>
        <taxon>Bacteroidota</taxon>
        <taxon>Flavobacteriia</taxon>
        <taxon>Flavobacteriales</taxon>
        <taxon>Flavobacteriaceae</taxon>
        <taxon>Flavobacterium</taxon>
    </lineage>
</organism>
<dbReference type="RefSeq" id="WP_091205588.1">
    <property type="nucleotide sequence ID" value="NZ_FONQ01000009.1"/>
</dbReference>
<evidence type="ECO:0000313" key="3">
    <source>
        <dbReference type="Proteomes" id="UP000198596"/>
    </source>
</evidence>
<dbReference type="AlphaFoldDB" id="A0A1I2G7N6"/>
<gene>
    <name evidence="2" type="ORF">SAMN04488131_10982</name>
</gene>
<dbReference type="OrthoDB" id="1339381at2"/>
<feature type="signal peptide" evidence="1">
    <location>
        <begin position="1"/>
        <end position="21"/>
    </location>
</feature>
<keyword evidence="1" id="KW-0732">Signal</keyword>
<reference evidence="3" key="1">
    <citation type="submission" date="2016-10" db="EMBL/GenBank/DDBJ databases">
        <authorList>
            <person name="Varghese N."/>
            <person name="Submissions S."/>
        </authorList>
    </citation>
    <scope>NUCLEOTIDE SEQUENCE [LARGE SCALE GENOMIC DNA]</scope>
    <source>
        <strain evidence="3">CGMCC 1.9227</strain>
    </source>
</reference>
<evidence type="ECO:0000256" key="1">
    <source>
        <dbReference type="SAM" id="SignalP"/>
    </source>
</evidence>
<name>A0A1I2G7N6_9FLAO</name>
<keyword evidence="3" id="KW-1185">Reference proteome</keyword>
<feature type="chain" id="PRO_5011790213" description="Outer membrane protein beta-barrel domain-containing protein" evidence="1">
    <location>
        <begin position="22"/>
        <end position="210"/>
    </location>
</feature>
<protein>
    <recommendedName>
        <fullName evidence="4">Outer membrane protein beta-barrel domain-containing protein</fullName>
    </recommendedName>
</protein>
<evidence type="ECO:0000313" key="2">
    <source>
        <dbReference type="EMBL" id="SFF13169.1"/>
    </source>
</evidence>
<dbReference type="EMBL" id="FONQ01000009">
    <property type="protein sequence ID" value="SFF13169.1"/>
    <property type="molecule type" value="Genomic_DNA"/>
</dbReference>
<accession>A0A1I2G7N6</accession>